<proteinExistence type="predicted"/>
<sequence length="101" mass="11745">MRTKCQEIRQPWATTSLPWSRSTSSPSRCRRTREKRIFSMHGTGFFLRGLIPTSLYGPMTAVEFMHIRRFSSPMLKFTLKKELRTSRLLVLCVLGVPFHAV</sequence>
<accession>A0A8T0HLZ0</accession>
<reference evidence="1" key="1">
    <citation type="submission" date="2020-06" db="EMBL/GenBank/DDBJ databases">
        <title>WGS assembly of Ceratodon purpureus strain R40.</title>
        <authorList>
            <person name="Carey S.B."/>
            <person name="Jenkins J."/>
            <person name="Shu S."/>
            <person name="Lovell J.T."/>
            <person name="Sreedasyam A."/>
            <person name="Maumus F."/>
            <person name="Tiley G.P."/>
            <person name="Fernandez-Pozo N."/>
            <person name="Barry K."/>
            <person name="Chen C."/>
            <person name="Wang M."/>
            <person name="Lipzen A."/>
            <person name="Daum C."/>
            <person name="Saski C.A."/>
            <person name="Payton A.C."/>
            <person name="Mcbreen J.C."/>
            <person name="Conrad R.E."/>
            <person name="Kollar L.M."/>
            <person name="Olsson S."/>
            <person name="Huttunen S."/>
            <person name="Landis J.B."/>
            <person name="Wickett N.J."/>
            <person name="Johnson M.G."/>
            <person name="Rensing S.A."/>
            <person name="Grimwood J."/>
            <person name="Schmutz J."/>
            <person name="Mcdaniel S.F."/>
        </authorList>
    </citation>
    <scope>NUCLEOTIDE SEQUENCE</scope>
    <source>
        <strain evidence="1">R40</strain>
    </source>
</reference>
<protein>
    <submittedName>
        <fullName evidence="1">Uncharacterized protein</fullName>
    </submittedName>
</protein>
<organism evidence="1 2">
    <name type="scientific">Ceratodon purpureus</name>
    <name type="common">Fire moss</name>
    <name type="synonym">Dicranum purpureum</name>
    <dbReference type="NCBI Taxonomy" id="3225"/>
    <lineage>
        <taxon>Eukaryota</taxon>
        <taxon>Viridiplantae</taxon>
        <taxon>Streptophyta</taxon>
        <taxon>Embryophyta</taxon>
        <taxon>Bryophyta</taxon>
        <taxon>Bryophytina</taxon>
        <taxon>Bryopsida</taxon>
        <taxon>Dicranidae</taxon>
        <taxon>Pseudoditrichales</taxon>
        <taxon>Ditrichaceae</taxon>
        <taxon>Ceratodon</taxon>
    </lineage>
</organism>
<dbReference type="Proteomes" id="UP000822688">
    <property type="component" value="Chromosome V"/>
</dbReference>
<comment type="caution">
    <text evidence="1">The sequence shown here is derived from an EMBL/GenBank/DDBJ whole genome shotgun (WGS) entry which is preliminary data.</text>
</comment>
<dbReference type="EMBL" id="CM026426">
    <property type="protein sequence ID" value="KAG0571815.1"/>
    <property type="molecule type" value="Genomic_DNA"/>
</dbReference>
<name>A0A8T0HLZ0_CERPU</name>
<evidence type="ECO:0000313" key="1">
    <source>
        <dbReference type="EMBL" id="KAG0571815.1"/>
    </source>
</evidence>
<evidence type="ECO:0000313" key="2">
    <source>
        <dbReference type="Proteomes" id="UP000822688"/>
    </source>
</evidence>
<dbReference type="AlphaFoldDB" id="A0A8T0HLZ0"/>
<keyword evidence="2" id="KW-1185">Reference proteome</keyword>
<feature type="non-terminal residue" evidence="1">
    <location>
        <position position="101"/>
    </location>
</feature>
<gene>
    <name evidence="1" type="ORF">KC19_VG045100</name>
</gene>